<protein>
    <submittedName>
        <fullName evidence="7">Carotenoid cleavage dioxygenase</fullName>
    </submittedName>
</protein>
<evidence type="ECO:0000313" key="8">
    <source>
        <dbReference type="Proteomes" id="UP001180453"/>
    </source>
</evidence>
<keyword evidence="7" id="KW-0223">Dioxygenase</keyword>
<reference evidence="7 8" key="1">
    <citation type="submission" date="2023-07" db="EMBL/GenBank/DDBJ databases">
        <title>Sorghum-associated microbial communities from plants grown in Nebraska, USA.</title>
        <authorList>
            <person name="Schachtman D."/>
        </authorList>
    </citation>
    <scope>NUCLEOTIDE SEQUENCE [LARGE SCALE GENOMIC DNA]</scope>
    <source>
        <strain evidence="7 8">BE314</strain>
    </source>
</reference>
<evidence type="ECO:0000313" key="7">
    <source>
        <dbReference type="EMBL" id="MDR7272320.1"/>
    </source>
</evidence>
<dbReference type="RefSeq" id="WP_310271229.1">
    <property type="nucleotide sequence ID" value="NZ_JAVDXU010000004.1"/>
</dbReference>
<feature type="signal peptide" evidence="6">
    <location>
        <begin position="1"/>
        <end position="23"/>
    </location>
</feature>
<sequence>MSTTRRSLLTALLAGGLSPELLALGLPADAFAADAPELAPLRGLGGESLGAQAVVEGRLPAALRGRYFRNGPGLMQRGDQRYRHWFDGDGLVQSWTLADGRASHSARFVQTDKFRAEQQAGRFLLPAFGTAIKSERPVRGPDSVNAANTSVLLQGEHLYALWEGGSAYELDPATLATRGVKTWAPELRGMPFSAHPKVEPDGTVWNFGTANGRLALYQIDAGGSVRRHAVLDDIDAPAMLHDFAVSQRHLVFLLAPIKLDAAAVRAGQSMLEAMRWGADQPTRVLVVDKADFSRRRVFEMPAAHVFHFGNAWDDGRLLRVDYVQGVPLPEFNAGAEKMMRGQRTGREASTPRVLEIDLQGGRLQLATRDEAVEFPVVDPRVVAQRHRFVWYPTALETGARWGFNGLMRLDIESGARERFSFGMDTVVEEHVLVPRPGSTQEGEGWLVGMGYDVKRRRSFFSVFDALRLADGPLARAWLPYAVPYGFHGKFYSA</sequence>
<keyword evidence="8" id="KW-1185">Reference proteome</keyword>
<name>A0ABU1YTY0_ROSSA</name>
<comment type="similarity">
    <text evidence="2">Belongs to the carotenoid oxygenase family.</text>
</comment>
<dbReference type="Pfam" id="PF03055">
    <property type="entry name" value="RPE65"/>
    <property type="match status" value="1"/>
</dbReference>
<keyword evidence="5" id="KW-0408">Iron</keyword>
<keyword evidence="3" id="KW-0479">Metal-binding</keyword>
<dbReference type="PROSITE" id="PS51318">
    <property type="entry name" value="TAT"/>
    <property type="match status" value="1"/>
</dbReference>
<feature type="chain" id="PRO_5045215656" evidence="6">
    <location>
        <begin position="24"/>
        <end position="493"/>
    </location>
</feature>
<keyword evidence="4" id="KW-0560">Oxidoreductase</keyword>
<dbReference type="SUPFAM" id="SSF63829">
    <property type="entry name" value="Calcium-dependent phosphotriesterase"/>
    <property type="match status" value="1"/>
</dbReference>
<dbReference type="GO" id="GO:0051213">
    <property type="term" value="F:dioxygenase activity"/>
    <property type="evidence" value="ECO:0007669"/>
    <property type="project" value="UniProtKB-KW"/>
</dbReference>
<evidence type="ECO:0000256" key="4">
    <source>
        <dbReference type="ARBA" id="ARBA00023002"/>
    </source>
</evidence>
<gene>
    <name evidence="7" type="ORF">J2X20_004994</name>
</gene>
<evidence type="ECO:0000256" key="3">
    <source>
        <dbReference type="ARBA" id="ARBA00022723"/>
    </source>
</evidence>
<evidence type="ECO:0000256" key="6">
    <source>
        <dbReference type="SAM" id="SignalP"/>
    </source>
</evidence>
<accession>A0ABU1YTY0</accession>
<dbReference type="Proteomes" id="UP001180453">
    <property type="component" value="Unassembled WGS sequence"/>
</dbReference>
<dbReference type="PANTHER" id="PTHR10543:SF89">
    <property type="entry name" value="CAROTENOID 9,10(9',10')-CLEAVAGE DIOXYGENASE 1"/>
    <property type="match status" value="1"/>
</dbReference>
<proteinExistence type="inferred from homology"/>
<evidence type="ECO:0000256" key="5">
    <source>
        <dbReference type="ARBA" id="ARBA00023004"/>
    </source>
</evidence>
<comment type="cofactor">
    <cofactor evidence="1">
        <name>Fe(2+)</name>
        <dbReference type="ChEBI" id="CHEBI:29033"/>
    </cofactor>
</comment>
<evidence type="ECO:0000256" key="1">
    <source>
        <dbReference type="ARBA" id="ARBA00001954"/>
    </source>
</evidence>
<organism evidence="7 8">
    <name type="scientific">Roseateles saccharophilus</name>
    <name type="common">Pseudomonas saccharophila</name>
    <dbReference type="NCBI Taxonomy" id="304"/>
    <lineage>
        <taxon>Bacteria</taxon>
        <taxon>Pseudomonadati</taxon>
        <taxon>Pseudomonadota</taxon>
        <taxon>Betaproteobacteria</taxon>
        <taxon>Burkholderiales</taxon>
        <taxon>Sphaerotilaceae</taxon>
        <taxon>Roseateles</taxon>
    </lineage>
</organism>
<dbReference type="EMBL" id="JAVDXU010000004">
    <property type="protein sequence ID" value="MDR7272320.1"/>
    <property type="molecule type" value="Genomic_DNA"/>
</dbReference>
<keyword evidence="6" id="KW-0732">Signal</keyword>
<dbReference type="InterPro" id="IPR004294">
    <property type="entry name" value="Carotenoid_Oase"/>
</dbReference>
<dbReference type="PANTHER" id="PTHR10543">
    <property type="entry name" value="BETA-CAROTENE DIOXYGENASE"/>
    <property type="match status" value="1"/>
</dbReference>
<dbReference type="InterPro" id="IPR006311">
    <property type="entry name" value="TAT_signal"/>
</dbReference>
<comment type="caution">
    <text evidence="7">The sequence shown here is derived from an EMBL/GenBank/DDBJ whole genome shotgun (WGS) entry which is preliminary data.</text>
</comment>
<evidence type="ECO:0000256" key="2">
    <source>
        <dbReference type="ARBA" id="ARBA00006787"/>
    </source>
</evidence>